<dbReference type="EMBL" id="AAMELK010000017">
    <property type="protein sequence ID" value="EDG5180653.1"/>
    <property type="molecule type" value="Genomic_DNA"/>
</dbReference>
<dbReference type="EMBL" id="DAASGV010000034">
    <property type="protein sequence ID" value="HAE5463510.1"/>
    <property type="molecule type" value="Genomic_DNA"/>
</dbReference>
<dbReference type="EMBL" id="AAKSBV010000003">
    <property type="protein sequence ID" value="ECV3508032.1"/>
    <property type="molecule type" value="Genomic_DNA"/>
</dbReference>
<proteinExistence type="predicted"/>
<evidence type="ECO:0000313" key="29">
    <source>
        <dbReference type="EMBL" id="HAB4829795.1"/>
    </source>
</evidence>
<dbReference type="EMBL" id="DAAHHC010000021">
    <property type="protein sequence ID" value="HAB6136801.1"/>
    <property type="molecule type" value="Genomic_DNA"/>
</dbReference>
<evidence type="ECO:0000313" key="7">
    <source>
        <dbReference type="EMBL" id="ECS2494462.1"/>
    </source>
</evidence>
<evidence type="ECO:0000313" key="33">
    <source>
        <dbReference type="EMBL" id="HAB6259574.1"/>
    </source>
</evidence>
<dbReference type="EMBL" id="AAKWYE010000008">
    <property type="protein sequence ID" value="ECW5956337.1"/>
    <property type="molecule type" value="Genomic_DNA"/>
</dbReference>
<evidence type="ECO:0000313" key="6">
    <source>
        <dbReference type="EMBL" id="ECA6920951.1"/>
    </source>
</evidence>
<evidence type="ECO:0000313" key="26">
    <source>
        <dbReference type="EMBL" id="EDG7375319.1"/>
    </source>
</evidence>
<dbReference type="EMBL" id="AAKMOQ010000012">
    <property type="protein sequence ID" value="ECT3773889.1"/>
    <property type="molecule type" value="Genomic_DNA"/>
</dbReference>
<dbReference type="EMBL" id="DAAMKD010000066">
    <property type="protein sequence ID" value="HAC7008497.1"/>
    <property type="molecule type" value="Genomic_DNA"/>
</dbReference>
<evidence type="ECO:0000313" key="39">
    <source>
        <dbReference type="EMBL" id="HAE2824511.1"/>
    </source>
</evidence>
<dbReference type="EMBL" id="DAATQB010000160">
    <property type="protein sequence ID" value="HAE9706541.1"/>
    <property type="molecule type" value="Genomic_DNA"/>
</dbReference>
<dbReference type="EMBL" id="AAMFEA010000002">
    <property type="protein sequence ID" value="EDG7375319.1"/>
    <property type="molecule type" value="Genomic_DNA"/>
</dbReference>
<evidence type="ECO:0000313" key="14">
    <source>
        <dbReference type="EMBL" id="ECT6360593.1"/>
    </source>
</evidence>
<dbReference type="Pfam" id="PF07455">
    <property type="entry name" value="Psu"/>
    <property type="match status" value="1"/>
</dbReference>
<dbReference type="EMBL" id="DAAGWJ010000178">
    <property type="protein sequence ID" value="HAB4829795.1"/>
    <property type="molecule type" value="Genomic_DNA"/>
</dbReference>
<evidence type="ECO:0000313" key="31">
    <source>
        <dbReference type="EMBL" id="HAB6117340.1"/>
    </source>
</evidence>
<evidence type="ECO:0000313" key="20">
    <source>
        <dbReference type="EMBL" id="ECZ8919595.1"/>
    </source>
</evidence>
<dbReference type="EMBL" id="DAAMKF010000059">
    <property type="protein sequence ID" value="HAC6995766.1"/>
    <property type="molecule type" value="Genomic_DNA"/>
</dbReference>
<evidence type="ECO:0000313" key="9">
    <source>
        <dbReference type="EMBL" id="ECS2804394.1"/>
    </source>
</evidence>
<reference evidence="3" key="2">
    <citation type="submission" date="2018-07" db="EMBL/GenBank/DDBJ databases">
        <authorList>
            <consortium name="GenomeTrakr network: Whole genome sequencing for foodborne pathogen traceback"/>
        </authorList>
    </citation>
    <scope>NUCLEOTIDE SEQUENCE</scope>
    <source>
        <strain evidence="19">FDA00000938</strain>
        <strain evidence="21">FDA00004475</strain>
        <strain evidence="11">FSIS11811993</strain>
        <strain evidence="6">FSIS21823119</strain>
        <strain evidence="12">FSIS31801020</strain>
        <strain evidence="20">HIY0317</strain>
        <strain evidence="3">NY-N20088</strain>
    </source>
</reference>
<evidence type="ECO:0000313" key="48">
    <source>
        <dbReference type="EMBL" id="HAF0188076.1"/>
    </source>
</evidence>
<reference evidence="34" key="4">
    <citation type="submission" date="2018-07" db="EMBL/GenBank/DDBJ databases">
        <authorList>
            <consortium name="NCBI Pathogen Detection Project"/>
        </authorList>
    </citation>
    <scope>NUCLEOTIDE SEQUENCE</scope>
    <source>
        <strain evidence="44">NVSL 5558</strain>
        <strain evidence="27">Salmonella enterica</strain>
        <strain evidence="37">Sam_7a95f9e7-e3ce-4bed-8134-3e8fe491bb33</strain>
    </source>
</reference>
<evidence type="ECO:0000313" key="44">
    <source>
        <dbReference type="EMBL" id="HAE6968531.1"/>
    </source>
</evidence>
<dbReference type="EMBL" id="DAATPT010000005">
    <property type="protein sequence ID" value="HAE9587181.1"/>
    <property type="molecule type" value="Genomic_DNA"/>
</dbReference>
<dbReference type="EMBL" id="AAMEJG010000019">
    <property type="protein sequence ID" value="EDG4914523.1"/>
    <property type="molecule type" value="Genomic_DNA"/>
</dbReference>
<evidence type="ECO:0000313" key="51">
    <source>
        <dbReference type="EMBL" id="HAF7214475.1"/>
    </source>
</evidence>
<accession>A0A3V7ETK4</accession>
<evidence type="ECO:0000313" key="45">
    <source>
        <dbReference type="EMBL" id="HAE9587181.1"/>
    </source>
</evidence>
<gene>
    <name evidence="9" type="ORF">A2J39_16625</name>
    <name evidence="13" type="ORF">A3071_16120</name>
    <name evidence="10" type="ORF">A3Z62_21510</name>
    <name evidence="14" type="ORF">A4R56_15570</name>
    <name evidence="15" type="ORF">A6D66_24255</name>
    <name evidence="20" type="ORF">AGP76_03945</name>
    <name evidence="19" type="ORF">AHW28_07310</name>
    <name evidence="21" type="ORF">AL800_03945</name>
    <name evidence="7" type="ORF">APM66_14275</name>
    <name evidence="3" type="ORF">ASI53_20250</name>
    <name evidence="8" type="ORF">AX397_00165</name>
    <name evidence="23" type="ORF">B1280_03665</name>
    <name evidence="24" type="ORF">B7M93_16830</name>
    <name evidence="4" type="ORF">B7N09_17015</name>
    <name evidence="25" type="ORF">B7N53_10595</name>
    <name evidence="26" type="ORF">B9Q99_05070</name>
    <name evidence="22" type="ORF">BKQ95_23900</name>
    <name evidence="12" type="ORF">D3Y46_10270</name>
    <name evidence="1" type="ORF">DKO97_17030</name>
    <name evidence="2" type="ORF">DKP15_20100</name>
    <name evidence="17" type="ORF">DNB94_22895</name>
    <name evidence="16" type="ORF">DPL28_03075</name>
    <name evidence="11" type="ORF">DU743_13665</name>
    <name evidence="5" type="ORF">EJW65_06365</name>
    <name evidence="6" type="ORF">EOZ49_05960</name>
    <name evidence="35" type="ORF">G0E05_16855</name>
    <name evidence="34" type="ORF">G0E14_24045</name>
    <name evidence="36" type="ORF">G0E16_06405</name>
    <name evidence="37" type="ORF">G2307_02615</name>
    <name evidence="38" type="ORF">G3377_000926</name>
    <name evidence="39" type="ORF">G3378_004436</name>
    <name evidence="40" type="ORF">G3457_000888</name>
    <name evidence="41" type="ORF">G4D33_002509</name>
    <name evidence="42" type="ORF">G4H56_002205</name>
    <name evidence="43" type="ORF">G4H65_004077</name>
    <name evidence="46" type="ORF">G4W05_004747</name>
    <name evidence="47" type="ORF">G4W07_004775</name>
    <name evidence="45" type="ORF">G4X28_001081</name>
    <name evidence="49" type="ORF">G9W03_001702</name>
    <name evidence="50" type="ORF">G9W30_001998</name>
    <name evidence="51" type="ORF">G9X07_004729</name>
    <name evidence="48" type="ORF">GB249_18955</name>
    <name evidence="33" type="ORF">GB369_13430</name>
    <name evidence="32" type="ORF">GB374_21690</name>
    <name evidence="31" type="ORF">GB449_16790</name>
    <name evidence="28" type="ORF">GB497_06400</name>
    <name evidence="30" type="ORF">GBW16_11765</name>
    <name evidence="27" type="ORF">GBZ32_20185</name>
    <name evidence="29" type="ORF">GBZ49_22430</name>
    <name evidence="44" type="ORF">GNB73_002781</name>
    <name evidence="18" type="ORF">ZU66_14415</name>
</gene>
<evidence type="ECO:0000313" key="15">
    <source>
        <dbReference type="EMBL" id="ECU6755225.1"/>
    </source>
</evidence>
<dbReference type="EMBL" id="DAAGRR010000012">
    <property type="protein sequence ID" value="HAB4270417.1"/>
    <property type="molecule type" value="Genomic_DNA"/>
</dbReference>
<dbReference type="EMBL" id="DAARKQ010000060">
    <property type="protein sequence ID" value="HAE2824511.1"/>
    <property type="molecule type" value="Genomic_DNA"/>
</dbReference>
<dbReference type="EMBL" id="AAHGWC010000073">
    <property type="protein sequence ID" value="EBV9534240.1"/>
    <property type="molecule type" value="Genomic_DNA"/>
</dbReference>
<evidence type="ECO:0000313" key="18">
    <source>
        <dbReference type="EMBL" id="ECV7045892.1"/>
    </source>
</evidence>
<dbReference type="InterPro" id="IPR010006">
    <property type="entry name" value="Phage_P4_Psu"/>
</dbReference>
<evidence type="ECO:0000313" key="21">
    <source>
        <dbReference type="EMBL" id="EDB6427925.1"/>
    </source>
</evidence>
<dbReference type="EMBL" id="DAASGR010000008">
    <property type="protein sequence ID" value="HAE5447522.1"/>
    <property type="molecule type" value="Genomic_DNA"/>
</dbReference>
<evidence type="ECO:0000313" key="25">
    <source>
        <dbReference type="EMBL" id="EDG5180653.1"/>
    </source>
</evidence>
<dbReference type="EMBL" id="DAARKL010000006">
    <property type="protein sequence ID" value="HAE2807514.1"/>
    <property type="molecule type" value="Genomic_DNA"/>
</dbReference>
<dbReference type="EMBL" id="AAHTYN010000007">
    <property type="protein sequence ID" value="ECA3151764.1"/>
    <property type="molecule type" value="Genomic_DNA"/>
</dbReference>
<evidence type="ECO:0000313" key="22">
    <source>
        <dbReference type="EMBL" id="EDC8515332.1"/>
    </source>
</evidence>
<dbReference type="EMBL" id="AAKRYU010000104">
    <property type="protein sequence ID" value="ECV3724740.1"/>
    <property type="molecule type" value="Genomic_DNA"/>
</dbReference>
<reference evidence="22" key="5">
    <citation type="submission" date="2018-07" db="EMBL/GenBank/DDBJ databases">
        <authorList>
            <consortium name="PulseNet: The National Subtyping Network for Foodborne Disease Surveillance"/>
            <person name="Tarr C.L."/>
            <person name="Trees E."/>
            <person name="Katz L.S."/>
            <person name="Carleton-Romer H.A."/>
            <person name="Stroika S."/>
            <person name="Kucerova Z."/>
            <person name="Roache K.F."/>
            <person name="Sabol A.L."/>
            <person name="Besser J."/>
            <person name="Gerner-Smidt P."/>
        </authorList>
    </citation>
    <scope>NUCLEOTIDE SEQUENCE</scope>
    <source>
        <strain evidence="22">PNUSAS004667</strain>
        <strain evidence="23">PNUSAS008389</strain>
    </source>
</reference>
<evidence type="ECO:0000313" key="37">
    <source>
        <dbReference type="EMBL" id="HAE0208806.1"/>
    </source>
</evidence>
<dbReference type="EMBL" id="AAKNKA010000019">
    <property type="protein sequence ID" value="ECT6360593.1"/>
    <property type="molecule type" value="Genomic_DNA"/>
</dbReference>
<dbReference type="EMBL" id="AAHJRM010000012">
    <property type="protein sequence ID" value="EBW9397257.1"/>
    <property type="molecule type" value="Genomic_DNA"/>
</dbReference>
<evidence type="ECO:0000313" key="46">
    <source>
        <dbReference type="EMBL" id="HAE9697569.1"/>
    </source>
</evidence>
<evidence type="ECO:0000313" key="43">
    <source>
        <dbReference type="EMBL" id="HAE5463510.1"/>
    </source>
</evidence>
<dbReference type="EMBL" id="DAAHIT010000004">
    <property type="protein sequence ID" value="HAB6259574.1"/>
    <property type="molecule type" value="Genomic_DNA"/>
</dbReference>
<dbReference type="EMBL" id="DAAUAT010000004">
    <property type="protein sequence ID" value="HAF0935819.1"/>
    <property type="molecule type" value="Genomic_DNA"/>
</dbReference>
<dbReference type="EMBL" id="AAMBUF010000002">
    <property type="protein sequence ID" value="EDF7418867.1"/>
    <property type="molecule type" value="Genomic_DNA"/>
</dbReference>
<dbReference type="EMBL" id="AAKJFK010000087">
    <property type="protein sequence ID" value="ECS3239217.1"/>
    <property type="molecule type" value="Genomic_DNA"/>
</dbReference>
<evidence type="ECO:0000313" key="30">
    <source>
        <dbReference type="EMBL" id="HAB5882103.1"/>
    </source>
</evidence>
<evidence type="ECO:0000313" key="35">
    <source>
        <dbReference type="EMBL" id="HAC7008497.1"/>
    </source>
</evidence>
<dbReference type="EMBL" id="DAAWBP010000227">
    <property type="protein sequence ID" value="HAF7214475.1"/>
    <property type="molecule type" value="Genomic_DNA"/>
</dbReference>
<protein>
    <submittedName>
        <fullName evidence="24">Uncharacterized protein</fullName>
    </submittedName>
</protein>
<dbReference type="EMBL" id="DAAHFJ010000005">
    <property type="protein sequence ID" value="HAB5882103.1"/>
    <property type="molecule type" value="Genomic_DNA"/>
</dbReference>
<dbReference type="EMBL" id="AAHCTS010000021">
    <property type="protein sequence ID" value="EBU6589360.1"/>
    <property type="molecule type" value="Genomic_DNA"/>
</dbReference>
<evidence type="ECO:0000313" key="41">
    <source>
        <dbReference type="EMBL" id="HAE4651562.1"/>
    </source>
</evidence>
<evidence type="ECO:0000313" key="17">
    <source>
        <dbReference type="EMBL" id="ECV3724740.1"/>
    </source>
</evidence>
<evidence type="ECO:0000313" key="47">
    <source>
        <dbReference type="EMBL" id="HAE9706541.1"/>
    </source>
</evidence>
<evidence type="ECO:0000313" key="34">
    <source>
        <dbReference type="EMBL" id="HAC6995766.1"/>
    </source>
</evidence>
<reference evidence="24" key="3">
    <citation type="submission" date="2018-07" db="EMBL/GenBank/DDBJ databases">
        <authorList>
            <person name="Ashton P.M."/>
            <person name="Dallman T."/>
            <person name="Nair S."/>
            <person name="De Pinna E."/>
            <person name="Peters T."/>
            <person name="Grant K."/>
        </authorList>
    </citation>
    <scope>NUCLEOTIDE SEQUENCE</scope>
    <source>
        <strain evidence="25">170294</strain>
        <strain evidence="4">232778</strain>
        <strain evidence="2">252405</strain>
        <strain evidence="24">260046</strain>
        <strain evidence="1">414730</strain>
        <strain evidence="18">69894</strain>
    </source>
</reference>
<dbReference type="EMBL" id="AAKIZH010000015">
    <property type="protein sequence ID" value="ECS2494462.1"/>
    <property type="molecule type" value="Genomic_DNA"/>
</dbReference>
<dbReference type="Gene3D" id="1.20.58.1090">
    <property type="entry name" value="Phage polarity suppression protein monomer"/>
    <property type="match status" value="1"/>
</dbReference>
<dbReference type="EMBL" id="DAARPB010000008">
    <property type="protein sequence ID" value="HAE3312383.1"/>
    <property type="molecule type" value="Genomic_DNA"/>
</dbReference>
<evidence type="ECO:0000313" key="13">
    <source>
        <dbReference type="EMBL" id="ECT6131913.1"/>
    </source>
</evidence>
<evidence type="ECO:0000313" key="10">
    <source>
        <dbReference type="EMBL" id="ECS3239217.1"/>
    </source>
</evidence>
<dbReference type="EMBL" id="AAHVEE010000006">
    <property type="protein sequence ID" value="ECA6920951.1"/>
    <property type="molecule type" value="Genomic_DNA"/>
</dbReference>
<dbReference type="EMBL" id="DAAMKG010000003">
    <property type="protein sequence ID" value="HAC7024600.1"/>
    <property type="molecule type" value="Genomic_DNA"/>
</dbReference>
<dbReference type="EMBL" id="AAKNIF010000014">
    <property type="protein sequence ID" value="ECT6131913.1"/>
    <property type="molecule type" value="Genomic_DNA"/>
</dbReference>
<evidence type="ECO:0000313" key="38">
    <source>
        <dbReference type="EMBL" id="HAE2807514.1"/>
    </source>
</evidence>
<dbReference type="EMBL" id="AAKIZQ010000001">
    <property type="protein sequence ID" value="ECS2538005.1"/>
    <property type="molecule type" value="Genomic_DNA"/>
</dbReference>
<evidence type="ECO:0000313" key="4">
    <source>
        <dbReference type="EMBL" id="EBW9397257.1"/>
    </source>
</evidence>
<evidence type="ECO:0000313" key="24">
    <source>
        <dbReference type="EMBL" id="EDG4914523.1"/>
    </source>
</evidence>
<evidence type="ECO:0000313" key="8">
    <source>
        <dbReference type="EMBL" id="ECS2538005.1"/>
    </source>
</evidence>
<dbReference type="EMBL" id="AAKQRN010000047">
    <property type="protein sequence ID" value="ECU6755225.1"/>
    <property type="molecule type" value="Genomic_DNA"/>
</dbReference>
<sequence>MRDLIDVKKWEVNQAAGRYIFSHEEVQRINILNRLHDFMQQHGAELAPAPALKTTSLAGWRGGENIARWKYY</sequence>
<dbReference type="EMBL" id="DAAGWB010000004">
    <property type="protein sequence ID" value="HAB4782333.1"/>
    <property type="molecule type" value="Genomic_DNA"/>
</dbReference>
<evidence type="ECO:0000313" key="1">
    <source>
        <dbReference type="EMBL" id="EBQ6169090.1"/>
    </source>
</evidence>
<evidence type="ECO:0000313" key="42">
    <source>
        <dbReference type="EMBL" id="HAE5447522.1"/>
    </source>
</evidence>
<evidence type="ECO:0000313" key="40">
    <source>
        <dbReference type="EMBL" id="HAE3312383.1"/>
    </source>
</evidence>
<dbReference type="EMBL" id="AALOEF010000002">
    <property type="protein sequence ID" value="EDB6427925.1"/>
    <property type="molecule type" value="Genomic_DNA"/>
</dbReference>
<dbReference type="EMBL" id="DAATUR010000018">
    <property type="protein sequence ID" value="HAF0188076.1"/>
    <property type="molecule type" value="Genomic_DNA"/>
</dbReference>
<evidence type="ECO:0000313" key="12">
    <source>
        <dbReference type="EMBL" id="ECT3773889.1"/>
    </source>
</evidence>
<evidence type="ECO:0000313" key="2">
    <source>
        <dbReference type="EMBL" id="EBU6589360.1"/>
    </source>
</evidence>
<evidence type="ECO:0000313" key="28">
    <source>
        <dbReference type="EMBL" id="HAB4782333.1"/>
    </source>
</evidence>
<dbReference type="EMBL" id="AAKUAJ010000031">
    <property type="protein sequence ID" value="ECV7045892.1"/>
    <property type="molecule type" value="Genomic_DNA"/>
</dbReference>
<organism evidence="24">
    <name type="scientific">Salmonella derby</name>
    <dbReference type="NCBI Taxonomy" id="28144"/>
    <lineage>
        <taxon>Bacteria</taxon>
        <taxon>Pseudomonadati</taxon>
        <taxon>Pseudomonadota</taxon>
        <taxon>Gammaproteobacteria</taxon>
        <taxon>Enterobacterales</taxon>
        <taxon>Enterobacteriaceae</taxon>
        <taxon>Salmonella</taxon>
    </lineage>
</organism>
<dbReference type="EMBL" id="DAASTN010000013">
    <property type="protein sequence ID" value="HAE6968531.1"/>
    <property type="molecule type" value="Genomic_DNA"/>
</dbReference>
<comment type="caution">
    <text evidence="24">The sequence shown here is derived from an EMBL/GenBank/DDBJ whole genome shotgun (WGS) entry which is preliminary data.</text>
</comment>
<dbReference type="EMBL" id="DAAUBB010000007">
    <property type="protein sequence ID" value="HAF0950354.1"/>
    <property type="molecule type" value="Genomic_DNA"/>
</dbReference>
<dbReference type="EMBL" id="DAATPV010000189">
    <property type="protein sequence ID" value="HAE9697569.1"/>
    <property type="molecule type" value="Genomic_DNA"/>
</dbReference>
<name>A0A3V7ETK4_SALDE</name>
<dbReference type="EMBL" id="DAAQOQ010000002">
    <property type="protein sequence ID" value="HAE0208806.1"/>
    <property type="molecule type" value="Genomic_DNA"/>
</dbReference>
<reference evidence="7" key="6">
    <citation type="submission" date="2018-07" db="EMBL/GenBank/DDBJ databases">
        <authorList>
            <consortium name="NARMS: The National Antimicrobial Resistance Monitoring System"/>
        </authorList>
    </citation>
    <scope>NUCLEOTIDE SEQUENCE</scope>
    <source>
        <strain evidence="7">CVM N53019</strain>
        <strain evidence="10">CVM N57264F</strain>
        <strain evidence="13">CVM N57632F</strain>
        <strain evidence="17">FSIS11810200</strain>
        <strain evidence="16">FSIS11810652</strain>
        <strain evidence="5">FSIS11816337</strain>
        <strain evidence="8">FSIS1605546</strain>
        <strain evidence="9">FSIS1605837</strain>
        <strain evidence="14">FSIS1606118</strain>
        <strain evidence="15">FSIS1606285</strain>
        <strain evidence="26">FSIS1710875</strain>
    </source>
</reference>
<evidence type="ECO:0000313" key="16">
    <source>
        <dbReference type="EMBL" id="ECV3508032.1"/>
    </source>
</evidence>
<dbReference type="EMBL" id="AALIFY010000003">
    <property type="protein sequence ID" value="ECZ8919595.1"/>
    <property type="molecule type" value="Genomic_DNA"/>
</dbReference>
<dbReference type="EMBL" id="AAKJBN010000012">
    <property type="protein sequence ID" value="ECS2804394.1"/>
    <property type="molecule type" value="Genomic_DNA"/>
</dbReference>
<dbReference type="AlphaFoldDB" id="A0A3V7ETK4"/>
<evidence type="ECO:0000313" key="11">
    <source>
        <dbReference type="EMBL" id="ECT1562419.1"/>
    </source>
</evidence>
<dbReference type="Proteomes" id="UP000839886">
    <property type="component" value="Unassembled WGS sequence"/>
</dbReference>
<evidence type="ECO:0000313" key="32">
    <source>
        <dbReference type="EMBL" id="HAB6136801.1"/>
    </source>
</evidence>
<evidence type="ECO:0000313" key="50">
    <source>
        <dbReference type="EMBL" id="HAF0950354.1"/>
    </source>
</evidence>
<evidence type="ECO:0000313" key="36">
    <source>
        <dbReference type="EMBL" id="HAC7024600.1"/>
    </source>
</evidence>
<evidence type="ECO:0000313" key="27">
    <source>
        <dbReference type="EMBL" id="HAB4270417.1"/>
    </source>
</evidence>
<dbReference type="EMBL" id="DAASAA010000029">
    <property type="protein sequence ID" value="HAE4651562.1"/>
    <property type="molecule type" value="Genomic_DNA"/>
</dbReference>
<evidence type="ECO:0000313" key="49">
    <source>
        <dbReference type="EMBL" id="HAF0935819.1"/>
    </source>
</evidence>
<reference evidence="27" key="1">
    <citation type="journal article" date="2018" name="Genome Biol.">
        <title>SKESA: strategic k-mer extension for scrupulous assemblies.</title>
        <authorList>
            <person name="Souvorov A."/>
            <person name="Agarwala R."/>
            <person name="Lipman D.J."/>
        </authorList>
    </citation>
    <scope>NUCLEOTIDE SEQUENCE</scope>
    <source>
        <strain evidence="44">NVSL 5558</strain>
        <strain evidence="27">Salmonella enterica</strain>
        <strain evidence="37">Sam_7a95f9e7-e3ce-4bed-8134-3e8fe491bb33</strain>
    </source>
</reference>
<evidence type="ECO:0000313" key="23">
    <source>
        <dbReference type="EMBL" id="EDF7418867.1"/>
    </source>
</evidence>
<dbReference type="EMBL" id="AALSHD010000242">
    <property type="protein sequence ID" value="EDC8515332.1"/>
    <property type="molecule type" value="Genomic_DNA"/>
</dbReference>
<dbReference type="EMBL" id="AAGPOU010000018">
    <property type="protein sequence ID" value="EBQ6169090.1"/>
    <property type="molecule type" value="Genomic_DNA"/>
</dbReference>
<dbReference type="EMBL" id="DAAHHG010000012">
    <property type="protein sequence ID" value="HAB6117340.1"/>
    <property type="molecule type" value="Genomic_DNA"/>
</dbReference>
<evidence type="ECO:0000313" key="3">
    <source>
        <dbReference type="EMBL" id="EBV9534240.1"/>
    </source>
</evidence>
<dbReference type="EMBL" id="AAKLWL010000027">
    <property type="protein sequence ID" value="ECT1562419.1"/>
    <property type="molecule type" value="Genomic_DNA"/>
</dbReference>
<evidence type="ECO:0000313" key="5">
    <source>
        <dbReference type="EMBL" id="ECA3151764.1"/>
    </source>
</evidence>
<evidence type="ECO:0000313" key="19">
    <source>
        <dbReference type="EMBL" id="ECW5956337.1"/>
    </source>
</evidence>